<evidence type="ECO:0008006" key="4">
    <source>
        <dbReference type="Google" id="ProtNLM"/>
    </source>
</evidence>
<gene>
    <name evidence="2" type="ORF">ACFSXZ_03350</name>
</gene>
<feature type="region of interest" description="Disordered" evidence="1">
    <location>
        <begin position="180"/>
        <end position="199"/>
    </location>
</feature>
<evidence type="ECO:0000256" key="1">
    <source>
        <dbReference type="SAM" id="MobiDB-lite"/>
    </source>
</evidence>
<evidence type="ECO:0000313" key="3">
    <source>
        <dbReference type="Proteomes" id="UP001597417"/>
    </source>
</evidence>
<dbReference type="EMBL" id="JBHUKR010000004">
    <property type="protein sequence ID" value="MFD2415359.1"/>
    <property type="molecule type" value="Genomic_DNA"/>
</dbReference>
<organism evidence="2 3">
    <name type="scientific">Amycolatopsis pigmentata</name>
    <dbReference type="NCBI Taxonomy" id="450801"/>
    <lineage>
        <taxon>Bacteria</taxon>
        <taxon>Bacillati</taxon>
        <taxon>Actinomycetota</taxon>
        <taxon>Actinomycetes</taxon>
        <taxon>Pseudonocardiales</taxon>
        <taxon>Pseudonocardiaceae</taxon>
        <taxon>Amycolatopsis</taxon>
    </lineage>
</organism>
<evidence type="ECO:0000313" key="2">
    <source>
        <dbReference type="EMBL" id="MFD2415359.1"/>
    </source>
</evidence>
<dbReference type="Proteomes" id="UP001597417">
    <property type="component" value="Unassembled WGS sequence"/>
</dbReference>
<protein>
    <recommendedName>
        <fullName evidence="4">Peptidase M23</fullName>
    </recommendedName>
</protein>
<proteinExistence type="predicted"/>
<reference evidence="3" key="1">
    <citation type="journal article" date="2019" name="Int. J. Syst. Evol. Microbiol.">
        <title>The Global Catalogue of Microorganisms (GCM) 10K type strain sequencing project: providing services to taxonomists for standard genome sequencing and annotation.</title>
        <authorList>
            <consortium name="The Broad Institute Genomics Platform"/>
            <consortium name="The Broad Institute Genome Sequencing Center for Infectious Disease"/>
            <person name="Wu L."/>
            <person name="Ma J."/>
        </authorList>
    </citation>
    <scope>NUCLEOTIDE SEQUENCE [LARGE SCALE GENOMIC DNA]</scope>
    <source>
        <strain evidence="3">CGMCC 4.7645</strain>
    </source>
</reference>
<comment type="caution">
    <text evidence="2">The sequence shown here is derived from an EMBL/GenBank/DDBJ whole genome shotgun (WGS) entry which is preliminary data.</text>
</comment>
<keyword evidence="3" id="KW-1185">Reference proteome</keyword>
<name>A0ABW5FK32_9PSEU</name>
<accession>A0ABW5FK32</accession>
<dbReference type="RefSeq" id="WP_378261086.1">
    <property type="nucleotide sequence ID" value="NZ_JBHUKR010000004.1"/>
</dbReference>
<feature type="compositionally biased region" description="Polar residues" evidence="1">
    <location>
        <begin position="189"/>
        <end position="199"/>
    </location>
</feature>
<sequence length="199" mass="20817">MLAKVGIATFVAIVFFPVVIAAGISGAVSAVFGGRTSSNDCALASDHAEVAGYGPDQLANATTIVAVGKQMNIPERGWVVAITAAIQESGLRNLSYGDRDSLGLFQQRPSQGWGSPTQIMNPAYAATQFYQHLLAVPGWQQMSVASAAQAVQRSAFPNAYATHEQAARLIVAIVDSGNSRAIPEDPEQPVSTCPQGSRS</sequence>